<feature type="domain" description="KHA" evidence="9">
    <location>
        <begin position="311"/>
        <end position="347"/>
    </location>
</feature>
<comment type="domain">
    <text evidence="7">The KHA domain (rich in hydrophobic and acidic residues) present in the C-terminal part is likely to be important for tetramerization.</text>
</comment>
<dbReference type="EMBL" id="JAJAGQ010000016">
    <property type="protein sequence ID" value="KAJ8540129.1"/>
    <property type="molecule type" value="Genomic_DNA"/>
</dbReference>
<dbReference type="Gene3D" id="1.25.40.20">
    <property type="entry name" value="Ankyrin repeat-containing domain"/>
    <property type="match status" value="1"/>
</dbReference>
<evidence type="ECO:0000256" key="4">
    <source>
        <dbReference type="ARBA" id="ARBA00022958"/>
    </source>
</evidence>
<comment type="function">
    <text evidence="7">Potassium channel.</text>
</comment>
<feature type="domain" description="Cyclic nucleotide-binding" evidence="8">
    <location>
        <begin position="49"/>
        <end position="131"/>
    </location>
</feature>
<gene>
    <name evidence="10" type="ORF">K7X08_026518</name>
</gene>
<keyword evidence="4 7" id="KW-0630">Potassium</keyword>
<evidence type="ECO:0000259" key="9">
    <source>
        <dbReference type="PROSITE" id="PS51490"/>
    </source>
</evidence>
<dbReference type="PANTHER" id="PTHR45743">
    <property type="entry name" value="POTASSIUM CHANNEL AKT1"/>
    <property type="match status" value="1"/>
</dbReference>
<dbReference type="OrthoDB" id="426293at2759"/>
<dbReference type="SUPFAM" id="SSF48403">
    <property type="entry name" value="Ankyrin repeat"/>
    <property type="match status" value="1"/>
</dbReference>
<comment type="domain">
    <text evidence="7">The segment S4 is probably the voltage-sensor and is characterized by a series of positively charged amino acids. The pore-forming region H5 is enclosed by the transmembrane segments S5 and S6 in the Shaker-type (1P/6TM) and contains the GYGD signature motif which seems to be involved in potassium selectivity.</text>
</comment>
<evidence type="ECO:0000256" key="2">
    <source>
        <dbReference type="ARBA" id="ARBA00022826"/>
    </source>
</evidence>
<dbReference type="Pfam" id="PF12796">
    <property type="entry name" value="Ank_2"/>
    <property type="match status" value="1"/>
</dbReference>
<evidence type="ECO:0000256" key="3">
    <source>
        <dbReference type="ARBA" id="ARBA00022882"/>
    </source>
</evidence>
<organism evidence="10 11">
    <name type="scientific">Anisodus acutangulus</name>
    <dbReference type="NCBI Taxonomy" id="402998"/>
    <lineage>
        <taxon>Eukaryota</taxon>
        <taxon>Viridiplantae</taxon>
        <taxon>Streptophyta</taxon>
        <taxon>Embryophyta</taxon>
        <taxon>Tracheophyta</taxon>
        <taxon>Spermatophyta</taxon>
        <taxon>Magnoliopsida</taxon>
        <taxon>eudicotyledons</taxon>
        <taxon>Gunneridae</taxon>
        <taxon>Pentapetalae</taxon>
        <taxon>asterids</taxon>
        <taxon>lamiids</taxon>
        <taxon>Solanales</taxon>
        <taxon>Solanaceae</taxon>
        <taxon>Solanoideae</taxon>
        <taxon>Hyoscyameae</taxon>
        <taxon>Anisodus</taxon>
    </lineage>
</organism>
<evidence type="ECO:0000313" key="10">
    <source>
        <dbReference type="EMBL" id="KAJ8540129.1"/>
    </source>
</evidence>
<keyword evidence="5 7" id="KW-0407">Ion channel</keyword>
<reference evidence="11" key="1">
    <citation type="journal article" date="2023" name="Proc. Natl. Acad. Sci. U.S.A.">
        <title>Genomic and structural basis for evolution of tropane alkaloid biosynthesis.</title>
        <authorList>
            <person name="Wanga Y.-J."/>
            <person name="Taina T."/>
            <person name="Yua J.-Y."/>
            <person name="Lia J."/>
            <person name="Xua B."/>
            <person name="Chenc J."/>
            <person name="D'Auriad J.C."/>
            <person name="Huanga J.-P."/>
            <person name="Huanga S.-X."/>
        </authorList>
    </citation>
    <scope>NUCLEOTIDE SEQUENCE [LARGE SCALE GENOMIC DNA]</scope>
    <source>
        <strain evidence="11">cv. KIB-2019</strain>
    </source>
</reference>
<keyword evidence="7" id="KW-0406">Ion transport</keyword>
<dbReference type="InterPro" id="IPR000595">
    <property type="entry name" value="cNMP-bd_dom"/>
</dbReference>
<dbReference type="SUPFAM" id="SSF51206">
    <property type="entry name" value="cAMP-binding domain-like"/>
    <property type="match status" value="1"/>
</dbReference>
<feature type="repeat" description="ANK" evidence="6">
    <location>
        <begin position="208"/>
        <end position="240"/>
    </location>
</feature>
<dbReference type="PROSITE" id="PS50042">
    <property type="entry name" value="CNMP_BINDING_3"/>
    <property type="match status" value="1"/>
</dbReference>
<name>A0A9Q1R4R4_9SOLA</name>
<dbReference type="PROSITE" id="PS50088">
    <property type="entry name" value="ANK_REPEAT"/>
    <property type="match status" value="1"/>
</dbReference>
<dbReference type="AlphaFoldDB" id="A0A9Q1R4R4"/>
<keyword evidence="2 7" id="KW-0631">Potassium channel</keyword>
<dbReference type="CDD" id="cd00038">
    <property type="entry name" value="CAP_ED"/>
    <property type="match status" value="1"/>
</dbReference>
<dbReference type="Gene3D" id="2.60.120.10">
    <property type="entry name" value="Jelly Rolls"/>
    <property type="match status" value="1"/>
</dbReference>
<keyword evidence="6" id="KW-0040">ANK repeat</keyword>
<dbReference type="GO" id="GO:0005249">
    <property type="term" value="F:voltage-gated potassium channel activity"/>
    <property type="evidence" value="ECO:0007669"/>
    <property type="project" value="UniProtKB-UniRule"/>
</dbReference>
<evidence type="ECO:0000259" key="8">
    <source>
        <dbReference type="PROSITE" id="PS50042"/>
    </source>
</evidence>
<evidence type="ECO:0000313" key="11">
    <source>
        <dbReference type="Proteomes" id="UP001152561"/>
    </source>
</evidence>
<evidence type="ECO:0000256" key="7">
    <source>
        <dbReference type="RuleBase" id="RU369015"/>
    </source>
</evidence>
<protein>
    <recommendedName>
        <fullName evidence="7">Potassium channel</fullName>
    </recommendedName>
</protein>
<evidence type="ECO:0000256" key="6">
    <source>
        <dbReference type="PROSITE-ProRule" id="PRU00023"/>
    </source>
</evidence>
<comment type="subunit">
    <text evidence="7">The potassium channel is composed of a homo- or heterotetrameric complex of pore-forming subunits.</text>
</comment>
<dbReference type="PROSITE" id="PS51490">
    <property type="entry name" value="KHA"/>
    <property type="match status" value="1"/>
</dbReference>
<dbReference type="InterPro" id="IPR002110">
    <property type="entry name" value="Ankyrin_rpt"/>
</dbReference>
<dbReference type="SMART" id="SM00248">
    <property type="entry name" value="ANK"/>
    <property type="match status" value="2"/>
</dbReference>
<dbReference type="Pfam" id="PF00027">
    <property type="entry name" value="cNMP_binding"/>
    <property type="match status" value="1"/>
</dbReference>
<dbReference type="InterPro" id="IPR014710">
    <property type="entry name" value="RmlC-like_jellyroll"/>
</dbReference>
<dbReference type="InterPro" id="IPR018490">
    <property type="entry name" value="cNMP-bd_dom_sf"/>
</dbReference>
<comment type="similarity">
    <text evidence="7">Belongs to the potassium channel family. Plant (TC 1.A.1.4) subfamily.</text>
</comment>
<keyword evidence="1 7" id="KW-0633">Potassium transport</keyword>
<sequence length="347" mass="39045">MVLLETLEKGRNSNVLFSSFHCSKTSANLTAADLSILVCHRAAADIGRLFVVILIQEEIGIGEDRSEETVALLEPNSSFGEISILCNIPQPYTVRVSELCRLIRIDKQSFSAILLIYFHDGRRILTNLLEVWLLVPLVSSTRVNFSKYIWGKDSDLRVKQLETEITFHIGKQEAELALKVNSTAYHGDLHQLKSLIRAGANPDKKDYDGRSPLHLASSRGYEDISFFLIQEGVDLNASDNFGNTPLFEAIKNDTIVLLHCLLRKMGKTPVDEARLSGNNQLIKLLEEAKSTQIAEFPSISHEISEKLHPRKCTVFPFHPWEPKDLRKHGVVLWVPMNMEELVTAASE</sequence>
<dbReference type="PANTHER" id="PTHR45743:SF3">
    <property type="entry name" value="POTASSIUM CHANNEL SKOR"/>
    <property type="match status" value="1"/>
</dbReference>
<proteinExistence type="inferred from homology"/>
<dbReference type="Proteomes" id="UP001152561">
    <property type="component" value="Unassembled WGS sequence"/>
</dbReference>
<keyword evidence="11" id="KW-1185">Reference proteome</keyword>
<comment type="subcellular location">
    <subcellularLocation>
        <location evidence="7">Membrane</location>
        <topology evidence="7">Multi-pass membrane protein</topology>
    </subcellularLocation>
</comment>
<keyword evidence="7" id="KW-0813">Transport</keyword>
<dbReference type="InterPro" id="IPR036770">
    <property type="entry name" value="Ankyrin_rpt-contain_sf"/>
</dbReference>
<dbReference type="InterPro" id="IPR021789">
    <property type="entry name" value="KHA_dom"/>
</dbReference>
<evidence type="ECO:0000256" key="5">
    <source>
        <dbReference type="ARBA" id="ARBA00023303"/>
    </source>
</evidence>
<comment type="caution">
    <text evidence="10">The sequence shown here is derived from an EMBL/GenBank/DDBJ whole genome shotgun (WGS) entry which is preliminary data.</text>
</comment>
<keyword evidence="3 7" id="KW-0851">Voltage-gated channel</keyword>
<evidence type="ECO:0000256" key="1">
    <source>
        <dbReference type="ARBA" id="ARBA00022538"/>
    </source>
</evidence>
<dbReference type="InterPro" id="IPR045319">
    <property type="entry name" value="KAT/AKT"/>
</dbReference>
<accession>A0A9Q1R4R4</accession>
<dbReference type="Pfam" id="PF11834">
    <property type="entry name" value="KHA"/>
    <property type="match status" value="1"/>
</dbReference>
<dbReference type="PROSITE" id="PS50297">
    <property type="entry name" value="ANK_REP_REGION"/>
    <property type="match status" value="1"/>
</dbReference>
<dbReference type="GO" id="GO:0034702">
    <property type="term" value="C:monoatomic ion channel complex"/>
    <property type="evidence" value="ECO:0007669"/>
    <property type="project" value="UniProtKB-KW"/>
</dbReference>